<feature type="transmembrane region" description="Helical" evidence="7">
    <location>
        <begin position="88"/>
        <end position="105"/>
    </location>
</feature>
<comment type="caution">
    <text evidence="9">The sequence shown here is derived from an EMBL/GenBank/DDBJ whole genome shotgun (WGS) entry which is preliminary data.</text>
</comment>
<feature type="transmembrane region" description="Helical" evidence="7">
    <location>
        <begin position="42"/>
        <end position="67"/>
    </location>
</feature>
<keyword evidence="4 7" id="KW-0812">Transmembrane</keyword>
<keyword evidence="6 7" id="KW-0472">Membrane</keyword>
<feature type="transmembrane region" description="Helical" evidence="7">
    <location>
        <begin position="219"/>
        <end position="239"/>
    </location>
</feature>
<feature type="domain" description="Acyltransferase 3" evidence="8">
    <location>
        <begin position="10"/>
        <end position="328"/>
    </location>
</feature>
<keyword evidence="9" id="KW-0808">Transferase</keyword>
<evidence type="ECO:0000256" key="4">
    <source>
        <dbReference type="ARBA" id="ARBA00022692"/>
    </source>
</evidence>
<organism evidence="9 10">
    <name type="scientific">Vibrio agarilyticus</name>
    <dbReference type="NCBI Taxonomy" id="2726741"/>
    <lineage>
        <taxon>Bacteria</taxon>
        <taxon>Pseudomonadati</taxon>
        <taxon>Pseudomonadota</taxon>
        <taxon>Gammaproteobacteria</taxon>
        <taxon>Vibrionales</taxon>
        <taxon>Vibrionaceae</taxon>
        <taxon>Vibrio</taxon>
    </lineage>
</organism>
<dbReference type="GO" id="GO:0005886">
    <property type="term" value="C:plasma membrane"/>
    <property type="evidence" value="ECO:0007669"/>
    <property type="project" value="UniProtKB-SubCell"/>
</dbReference>
<dbReference type="InterPro" id="IPR002656">
    <property type="entry name" value="Acyl_transf_3_dom"/>
</dbReference>
<feature type="transmembrane region" description="Helical" evidence="7">
    <location>
        <begin position="14"/>
        <end position="36"/>
    </location>
</feature>
<accession>A0A7X8TNA9</accession>
<reference evidence="9 10" key="1">
    <citation type="submission" date="2020-04" db="EMBL/GenBank/DDBJ databases">
        <title>Vibrio sp. SM6, a novel species isolated from seawater.</title>
        <authorList>
            <person name="Wang X."/>
        </authorList>
    </citation>
    <scope>NUCLEOTIDE SEQUENCE [LARGE SCALE GENOMIC DNA]</scope>
    <source>
        <strain evidence="9 10">SM6</strain>
    </source>
</reference>
<gene>
    <name evidence="9" type="ORF">HGP28_03215</name>
</gene>
<dbReference type="PANTHER" id="PTHR40074:SF2">
    <property type="entry name" value="O-ACETYLTRANSFERASE WECH"/>
    <property type="match status" value="1"/>
</dbReference>
<dbReference type="GO" id="GO:0009246">
    <property type="term" value="P:enterobacterial common antigen biosynthetic process"/>
    <property type="evidence" value="ECO:0007669"/>
    <property type="project" value="TreeGrafter"/>
</dbReference>
<comment type="similarity">
    <text evidence="2">Belongs to the acyltransferase 3 family.</text>
</comment>
<dbReference type="PANTHER" id="PTHR40074">
    <property type="entry name" value="O-ACETYLTRANSFERASE WECH"/>
    <property type="match status" value="1"/>
</dbReference>
<comment type="subcellular location">
    <subcellularLocation>
        <location evidence="1">Cell membrane</location>
        <topology evidence="1">Multi-pass membrane protein</topology>
    </subcellularLocation>
</comment>
<keyword evidence="9" id="KW-0012">Acyltransferase</keyword>
<evidence type="ECO:0000256" key="3">
    <source>
        <dbReference type="ARBA" id="ARBA00022475"/>
    </source>
</evidence>
<dbReference type="Proteomes" id="UP000535589">
    <property type="component" value="Unassembled WGS sequence"/>
</dbReference>
<dbReference type="GO" id="GO:0016413">
    <property type="term" value="F:O-acetyltransferase activity"/>
    <property type="evidence" value="ECO:0007669"/>
    <property type="project" value="TreeGrafter"/>
</dbReference>
<feature type="transmembrane region" description="Helical" evidence="7">
    <location>
        <begin position="136"/>
        <end position="155"/>
    </location>
</feature>
<protein>
    <submittedName>
        <fullName evidence="9">Acyltransferase family protein</fullName>
    </submittedName>
</protein>
<dbReference type="Pfam" id="PF01757">
    <property type="entry name" value="Acyl_transf_3"/>
    <property type="match status" value="1"/>
</dbReference>
<evidence type="ECO:0000313" key="10">
    <source>
        <dbReference type="Proteomes" id="UP000535589"/>
    </source>
</evidence>
<feature type="transmembrane region" description="Helical" evidence="7">
    <location>
        <begin position="315"/>
        <end position="333"/>
    </location>
</feature>
<evidence type="ECO:0000259" key="8">
    <source>
        <dbReference type="Pfam" id="PF01757"/>
    </source>
</evidence>
<dbReference type="EMBL" id="JABAIK010000002">
    <property type="protein sequence ID" value="NLS11900.1"/>
    <property type="molecule type" value="Genomic_DNA"/>
</dbReference>
<keyword evidence="3" id="KW-1003">Cell membrane</keyword>
<evidence type="ECO:0000256" key="5">
    <source>
        <dbReference type="ARBA" id="ARBA00022989"/>
    </source>
</evidence>
<evidence type="ECO:0000313" key="9">
    <source>
        <dbReference type="EMBL" id="NLS11900.1"/>
    </source>
</evidence>
<feature type="transmembrane region" description="Helical" evidence="7">
    <location>
        <begin position="195"/>
        <end position="212"/>
    </location>
</feature>
<proteinExistence type="inferred from homology"/>
<evidence type="ECO:0000256" key="2">
    <source>
        <dbReference type="ARBA" id="ARBA00007400"/>
    </source>
</evidence>
<keyword evidence="10" id="KW-1185">Reference proteome</keyword>
<feature type="transmembrane region" description="Helical" evidence="7">
    <location>
        <begin position="162"/>
        <end position="183"/>
    </location>
</feature>
<dbReference type="RefSeq" id="WP_168834992.1">
    <property type="nucleotide sequence ID" value="NZ_JABAIK010000002.1"/>
</dbReference>
<keyword evidence="5 7" id="KW-1133">Transmembrane helix</keyword>
<feature type="transmembrane region" description="Helical" evidence="7">
    <location>
        <begin position="281"/>
        <end position="303"/>
    </location>
</feature>
<evidence type="ECO:0000256" key="1">
    <source>
        <dbReference type="ARBA" id="ARBA00004651"/>
    </source>
</evidence>
<sequence>MTENSTQHIASFDLARLIAIVAIVGLHCQMALTYWQLDGVPWVGYIINQCARFAVPLFFIIAGFLIAPKVSKTPISTLKRYSAPLLKVWLIWSVIYLLVPLRWHLVLSEGYLAERQAYWQYLLSQPLNSALEGGMVHLWFIPALVCGVAIIALMARYRLLAWLLPLSIALYFYGVMAGSYITLTEWPAPFFTRNGPFFATLMIAIGFTIALRHWRLSSLTAVILTVIGMALHFTEARWLMNANVAFNSHDFLFGTPLWACGLFLLLLNYPNIGAVPWVTKLTPHILGVYVLHLLLIIVLMNLLGLNGISDLARDVILFPSALCLSFITVKALSKTPLRSVLLR</sequence>
<feature type="transmembrane region" description="Helical" evidence="7">
    <location>
        <begin position="251"/>
        <end position="269"/>
    </location>
</feature>
<evidence type="ECO:0000256" key="7">
    <source>
        <dbReference type="SAM" id="Phobius"/>
    </source>
</evidence>
<evidence type="ECO:0000256" key="6">
    <source>
        <dbReference type="ARBA" id="ARBA00023136"/>
    </source>
</evidence>
<name>A0A7X8TNA9_9VIBR</name>
<dbReference type="AlphaFoldDB" id="A0A7X8TNA9"/>